<keyword evidence="1 5" id="KW-0436">Ligase</keyword>
<dbReference type="Pfam" id="PF04107">
    <property type="entry name" value="GCS2"/>
    <property type="match status" value="1"/>
</dbReference>
<sequence>MSRTFGIEEEFFLFDAHTYSLAPLNPEESTQLLELNAQVHPGNVQTEFLAAQIEIATAVFQDAELAVEQLRATRQLLQARCQQIGVFPAALGTPPALPAQPARITDARRYDLVQQLVPGLAAEHYLSGMHIHIGIPDLQSGVHALNGLRPWLPALIAMSSNSPFWRGQDTGFASWRTIQYRRWSINGIPPHFPDAASYRSHQQLLLGSESLLDAGHIGWSARLSEKFPTIEIRASDVQMTSGEAVALAVLVRAVVDTVLDHPPVPPTASSEALQLALWQAARSGLRGKLLEASTGENVPAMDHVGTLLDYASGALRANGDESRVQAAVAKWQENGTGTQRQRSAWLSGGDKAVLDLAREHFGQ</sequence>
<dbReference type="PANTHER" id="PTHR36510:SF1">
    <property type="entry name" value="GLUTAMATE--CYSTEINE LIGASE 2-RELATED"/>
    <property type="match status" value="1"/>
</dbReference>
<dbReference type="Gene3D" id="3.30.590.20">
    <property type="match status" value="1"/>
</dbReference>
<dbReference type="RefSeq" id="WP_188685503.1">
    <property type="nucleotide sequence ID" value="NZ_BMKX01000004.1"/>
</dbReference>
<dbReference type="HAMAP" id="MF_01609">
    <property type="entry name" value="Glu_cys_ligase_2"/>
    <property type="match status" value="1"/>
</dbReference>
<keyword evidence="7" id="KW-1185">Reference proteome</keyword>
<evidence type="ECO:0000256" key="4">
    <source>
        <dbReference type="ARBA" id="ARBA00048819"/>
    </source>
</evidence>
<gene>
    <name evidence="6" type="primary">ybdK</name>
    <name evidence="6" type="ORF">GCM10007173_20290</name>
</gene>
<evidence type="ECO:0000313" key="7">
    <source>
        <dbReference type="Proteomes" id="UP000606115"/>
    </source>
</evidence>
<comment type="similarity">
    <text evidence="5">Belongs to the glutamate--cysteine ligase type 2 family. YbdK subfamily.</text>
</comment>
<dbReference type="InterPro" id="IPR050141">
    <property type="entry name" value="GCL_type2/YbdK_subfam"/>
</dbReference>
<accession>A0ABQ2DKZ6</accession>
<dbReference type="InterPro" id="IPR011793">
    <property type="entry name" value="YbdK"/>
</dbReference>
<dbReference type="GeneID" id="303304387"/>
<dbReference type="InterPro" id="IPR014746">
    <property type="entry name" value="Gln_synth/guanido_kin_cat_dom"/>
</dbReference>
<keyword evidence="3 5" id="KW-0067">ATP-binding</keyword>
<evidence type="ECO:0000256" key="5">
    <source>
        <dbReference type="HAMAP-Rule" id="MF_01609"/>
    </source>
</evidence>
<comment type="catalytic activity">
    <reaction evidence="4 5">
        <text>L-cysteine + L-glutamate + ATP = gamma-L-glutamyl-L-cysteine + ADP + phosphate + H(+)</text>
        <dbReference type="Rhea" id="RHEA:13285"/>
        <dbReference type="ChEBI" id="CHEBI:15378"/>
        <dbReference type="ChEBI" id="CHEBI:29985"/>
        <dbReference type="ChEBI" id="CHEBI:30616"/>
        <dbReference type="ChEBI" id="CHEBI:35235"/>
        <dbReference type="ChEBI" id="CHEBI:43474"/>
        <dbReference type="ChEBI" id="CHEBI:58173"/>
        <dbReference type="ChEBI" id="CHEBI:456216"/>
        <dbReference type="EC" id="6.3.2.2"/>
    </reaction>
</comment>
<dbReference type="GO" id="GO:0016874">
    <property type="term" value="F:ligase activity"/>
    <property type="evidence" value="ECO:0007669"/>
    <property type="project" value="UniProtKB-KW"/>
</dbReference>
<keyword evidence="2 5" id="KW-0547">Nucleotide-binding</keyword>
<comment type="function">
    <text evidence="5">ATP-dependent carboxylate-amine ligase which exhibits weak glutamate--cysteine ligase activity.</text>
</comment>
<evidence type="ECO:0000256" key="3">
    <source>
        <dbReference type="ARBA" id="ARBA00022840"/>
    </source>
</evidence>
<proteinExistence type="inferred from homology"/>
<dbReference type="EC" id="6.3.2.2" evidence="5"/>
<dbReference type="NCBIfam" id="TIGR02050">
    <property type="entry name" value="gshA_cyan_rel"/>
    <property type="match status" value="1"/>
</dbReference>
<evidence type="ECO:0000313" key="6">
    <source>
        <dbReference type="EMBL" id="GGJ61459.1"/>
    </source>
</evidence>
<organism evidence="6 7">
    <name type="scientific">Glutamicibacter ardleyensis</name>
    <dbReference type="NCBI Taxonomy" id="225894"/>
    <lineage>
        <taxon>Bacteria</taxon>
        <taxon>Bacillati</taxon>
        <taxon>Actinomycetota</taxon>
        <taxon>Actinomycetes</taxon>
        <taxon>Micrococcales</taxon>
        <taxon>Micrococcaceae</taxon>
        <taxon>Glutamicibacter</taxon>
    </lineage>
</organism>
<evidence type="ECO:0000256" key="1">
    <source>
        <dbReference type="ARBA" id="ARBA00022598"/>
    </source>
</evidence>
<dbReference type="InterPro" id="IPR006336">
    <property type="entry name" value="GCS2"/>
</dbReference>
<name>A0ABQ2DKZ6_9MICC</name>
<dbReference type="Proteomes" id="UP000606115">
    <property type="component" value="Unassembled WGS sequence"/>
</dbReference>
<dbReference type="SUPFAM" id="SSF55931">
    <property type="entry name" value="Glutamine synthetase/guanido kinase"/>
    <property type="match status" value="1"/>
</dbReference>
<reference evidence="7" key="1">
    <citation type="journal article" date="2019" name="Int. J. Syst. Evol. Microbiol.">
        <title>The Global Catalogue of Microorganisms (GCM) 10K type strain sequencing project: providing services to taxonomists for standard genome sequencing and annotation.</title>
        <authorList>
            <consortium name="The Broad Institute Genomics Platform"/>
            <consortium name="The Broad Institute Genome Sequencing Center for Infectious Disease"/>
            <person name="Wu L."/>
            <person name="Ma J."/>
        </authorList>
    </citation>
    <scope>NUCLEOTIDE SEQUENCE [LARGE SCALE GENOMIC DNA]</scope>
    <source>
        <strain evidence="7">CGMCC 1.3685</strain>
    </source>
</reference>
<evidence type="ECO:0000256" key="2">
    <source>
        <dbReference type="ARBA" id="ARBA00022741"/>
    </source>
</evidence>
<protein>
    <recommendedName>
        <fullName evidence="5">Putative glutamate--cysteine ligase 2</fullName>
        <ecNumber evidence="5">6.3.2.2</ecNumber>
    </recommendedName>
    <alternativeName>
        <fullName evidence="5">Gamma-glutamylcysteine synthetase 2</fullName>
        <shortName evidence="5">GCS 2</shortName>
        <shortName evidence="5">Gamma-GCS 2</shortName>
    </alternativeName>
</protein>
<comment type="caution">
    <text evidence="6">The sequence shown here is derived from an EMBL/GenBank/DDBJ whole genome shotgun (WGS) entry which is preliminary data.</text>
</comment>
<dbReference type="EMBL" id="BMKX01000004">
    <property type="protein sequence ID" value="GGJ61459.1"/>
    <property type="molecule type" value="Genomic_DNA"/>
</dbReference>
<dbReference type="PANTHER" id="PTHR36510">
    <property type="entry name" value="GLUTAMATE--CYSTEINE LIGASE 2-RELATED"/>
    <property type="match status" value="1"/>
</dbReference>